<reference evidence="3" key="1">
    <citation type="submission" date="2018-01" db="EMBL/GenBank/DDBJ databases">
        <authorList>
            <person name="Clerissi C."/>
        </authorList>
    </citation>
    <scope>NUCLEOTIDE SEQUENCE</scope>
    <source>
        <strain evidence="3">Cupriavidus taiwanensis STM 3521</strain>
    </source>
</reference>
<dbReference type="PANTHER" id="PTHR42928:SF5">
    <property type="entry name" value="BLR1237 PROTEIN"/>
    <property type="match status" value="1"/>
</dbReference>
<dbReference type="RefSeq" id="WP_116335740.1">
    <property type="nucleotide sequence ID" value="NZ_LT976856.1"/>
</dbReference>
<dbReference type="SUPFAM" id="SSF53850">
    <property type="entry name" value="Periplasmic binding protein-like II"/>
    <property type="match status" value="1"/>
</dbReference>
<dbReference type="InterPro" id="IPR005064">
    <property type="entry name" value="BUG"/>
</dbReference>
<dbReference type="Proteomes" id="UP000256297">
    <property type="component" value="Chromosome CBM2589_b"/>
</dbReference>
<dbReference type="Gene3D" id="3.40.190.150">
    <property type="entry name" value="Bordetella uptake gene, domain 1"/>
    <property type="match status" value="1"/>
</dbReference>
<gene>
    <name evidence="3" type="ORF">CBM2589_B10015</name>
</gene>
<protein>
    <recommendedName>
        <fullName evidence="4">Extra-cytoplasmic solute receptor</fullName>
    </recommendedName>
</protein>
<dbReference type="EMBL" id="OFSP01000001">
    <property type="protein sequence ID" value="SOY39663.1"/>
    <property type="molecule type" value="Genomic_DNA"/>
</dbReference>
<keyword evidence="2" id="KW-0732">Signal</keyword>
<sequence>MKTTLRAAAAALCLAASAGAAASAATATWPTKPITLVVGYTAGGSVDLVARTIAPELGKRLGQSVVIENLGGAGGTIGAAKVVKAEADGYTLLMGSGSEVSIARLTNPAVRYDGEKDLAPVTFVGTQPMVLVGKPGLPAKNAAELITLARAQPGKLSYASSGVGTPLNLAGELIKQQGKVEITHVPYKGASAMATDLLGGQIDLAVMVLSSALPHIQANRVQAYGVTGAKRSPVAPNVPALAETPALKGVDMGVWFGLMGPASLPRPVVERLNTEMQAVLAMPEVKKKLAEAGVEVTPANPAQFGGFIRRETGRYRTIVQTAGIQQ</sequence>
<evidence type="ECO:0000256" key="1">
    <source>
        <dbReference type="ARBA" id="ARBA00006987"/>
    </source>
</evidence>
<comment type="similarity">
    <text evidence="1">Belongs to the UPF0065 (bug) family.</text>
</comment>
<proteinExistence type="inferred from homology"/>
<evidence type="ECO:0000313" key="3">
    <source>
        <dbReference type="EMBL" id="SOY39663.1"/>
    </source>
</evidence>
<comment type="caution">
    <text evidence="3">The sequence shown here is derived from an EMBL/GenBank/DDBJ whole genome shotgun (WGS) entry which is preliminary data.</text>
</comment>
<evidence type="ECO:0008006" key="4">
    <source>
        <dbReference type="Google" id="ProtNLM"/>
    </source>
</evidence>
<dbReference type="Gene3D" id="3.40.190.10">
    <property type="entry name" value="Periplasmic binding protein-like II"/>
    <property type="match status" value="1"/>
</dbReference>
<feature type="chain" id="PRO_5016844913" description="Extra-cytoplasmic solute receptor" evidence="2">
    <location>
        <begin position="21"/>
        <end position="326"/>
    </location>
</feature>
<accession>A0A375B7Y3</accession>
<dbReference type="PIRSF" id="PIRSF017082">
    <property type="entry name" value="YflP"/>
    <property type="match status" value="1"/>
</dbReference>
<feature type="signal peptide" evidence="2">
    <location>
        <begin position="1"/>
        <end position="20"/>
    </location>
</feature>
<dbReference type="CDD" id="cd13578">
    <property type="entry name" value="PBP2_Bug27"/>
    <property type="match status" value="1"/>
</dbReference>
<name>A0A375B7Y3_9BURK</name>
<organism evidence="3">
    <name type="scientific">Cupriavidus taiwanensis</name>
    <dbReference type="NCBI Taxonomy" id="164546"/>
    <lineage>
        <taxon>Bacteria</taxon>
        <taxon>Pseudomonadati</taxon>
        <taxon>Pseudomonadota</taxon>
        <taxon>Betaproteobacteria</taxon>
        <taxon>Burkholderiales</taxon>
        <taxon>Burkholderiaceae</taxon>
        <taxon>Cupriavidus</taxon>
    </lineage>
</organism>
<evidence type="ECO:0000256" key="2">
    <source>
        <dbReference type="SAM" id="SignalP"/>
    </source>
</evidence>
<dbReference type="PANTHER" id="PTHR42928">
    <property type="entry name" value="TRICARBOXYLATE-BINDING PROTEIN"/>
    <property type="match status" value="1"/>
</dbReference>
<dbReference type="AlphaFoldDB" id="A0A375B7Y3"/>
<dbReference type="InterPro" id="IPR042100">
    <property type="entry name" value="Bug_dom1"/>
</dbReference>
<dbReference type="Pfam" id="PF03401">
    <property type="entry name" value="TctC"/>
    <property type="match status" value="1"/>
</dbReference>